<feature type="chain" id="PRO_5038973633" description="Lipoprotein" evidence="2">
    <location>
        <begin position="27"/>
        <end position="216"/>
    </location>
</feature>
<protein>
    <recommendedName>
        <fullName evidence="5">Lipoprotein</fullName>
    </recommendedName>
</protein>
<gene>
    <name evidence="3" type="ORF">FHS29_004655</name>
</gene>
<dbReference type="Proteomes" id="UP000547510">
    <property type="component" value="Unassembled WGS sequence"/>
</dbReference>
<dbReference type="AlphaFoldDB" id="A0A841CPP4"/>
<sequence>MTHARGALTIAAGAAALLLSACGSSTDGVAKPGTTTSAETTTTAASATASTAASATSGSSTAPVPAGDVTKPGTKLKVGERAVVPFKYGTQKTGTIAITVNEIEEGANADLVKFGDKAKGITPVYIRVTVENVGGTDLAHSSLSLRALGPDGKGTGVIISGDTDQCESETAGRDFTTVGAKYETCVLQGVREGTKAGAASYNNGDGYDKSPLVWEN</sequence>
<proteinExistence type="predicted"/>
<name>A0A841CPP4_9PSEU</name>
<reference evidence="3 4" key="1">
    <citation type="submission" date="2020-08" db="EMBL/GenBank/DDBJ databases">
        <title>Genomic Encyclopedia of Type Strains, Phase III (KMG-III): the genomes of soil and plant-associated and newly described type strains.</title>
        <authorList>
            <person name="Whitman W."/>
        </authorList>
    </citation>
    <scope>NUCLEOTIDE SEQUENCE [LARGE SCALE GENOMIC DNA]</scope>
    <source>
        <strain evidence="3 4">CECT 8640</strain>
    </source>
</reference>
<comment type="caution">
    <text evidence="3">The sequence shown here is derived from an EMBL/GenBank/DDBJ whole genome shotgun (WGS) entry which is preliminary data.</text>
</comment>
<organism evidence="3 4">
    <name type="scientific">Saccharothrix tamanrassetensis</name>
    <dbReference type="NCBI Taxonomy" id="1051531"/>
    <lineage>
        <taxon>Bacteria</taxon>
        <taxon>Bacillati</taxon>
        <taxon>Actinomycetota</taxon>
        <taxon>Actinomycetes</taxon>
        <taxon>Pseudonocardiales</taxon>
        <taxon>Pseudonocardiaceae</taxon>
        <taxon>Saccharothrix</taxon>
    </lineage>
</organism>
<feature type="signal peptide" evidence="2">
    <location>
        <begin position="1"/>
        <end position="26"/>
    </location>
</feature>
<accession>A0A841CPP4</accession>
<dbReference type="EMBL" id="JACHJN010000007">
    <property type="protein sequence ID" value="MBB5958047.1"/>
    <property type="molecule type" value="Genomic_DNA"/>
</dbReference>
<feature type="compositionally biased region" description="Low complexity" evidence="1">
    <location>
        <begin position="48"/>
        <end position="62"/>
    </location>
</feature>
<evidence type="ECO:0008006" key="5">
    <source>
        <dbReference type="Google" id="ProtNLM"/>
    </source>
</evidence>
<evidence type="ECO:0000256" key="1">
    <source>
        <dbReference type="SAM" id="MobiDB-lite"/>
    </source>
</evidence>
<dbReference type="PROSITE" id="PS51257">
    <property type="entry name" value="PROKAR_LIPOPROTEIN"/>
    <property type="match status" value="1"/>
</dbReference>
<feature type="region of interest" description="Disordered" evidence="1">
    <location>
        <begin position="48"/>
        <end position="73"/>
    </location>
</feature>
<evidence type="ECO:0000313" key="4">
    <source>
        <dbReference type="Proteomes" id="UP000547510"/>
    </source>
</evidence>
<keyword evidence="2" id="KW-0732">Signal</keyword>
<keyword evidence="4" id="KW-1185">Reference proteome</keyword>
<evidence type="ECO:0000313" key="3">
    <source>
        <dbReference type="EMBL" id="MBB5958047.1"/>
    </source>
</evidence>
<dbReference type="RefSeq" id="WP_184693673.1">
    <property type="nucleotide sequence ID" value="NZ_JACHJN010000007.1"/>
</dbReference>
<evidence type="ECO:0000256" key="2">
    <source>
        <dbReference type="SAM" id="SignalP"/>
    </source>
</evidence>